<gene>
    <name evidence="11" type="ORF">CLV35_0818</name>
</gene>
<reference evidence="11 12" key="1">
    <citation type="submission" date="2018-10" db="EMBL/GenBank/DDBJ databases">
        <title>Genomic Encyclopedia of Archaeal and Bacterial Type Strains, Phase II (KMG-II): from individual species to whole genera.</title>
        <authorList>
            <person name="Goeker M."/>
        </authorList>
    </citation>
    <scope>NUCLEOTIDE SEQUENCE [LARGE SCALE GENOMIC DNA]</scope>
    <source>
        <strain evidence="11 12">RP-AC37</strain>
    </source>
</reference>
<feature type="transmembrane region" description="Helical" evidence="10">
    <location>
        <begin position="346"/>
        <end position="370"/>
    </location>
</feature>
<dbReference type="Pfam" id="PF04188">
    <property type="entry name" value="Mannosyl_trans2"/>
    <property type="match status" value="1"/>
</dbReference>
<feature type="transmembrane region" description="Helical" evidence="10">
    <location>
        <begin position="131"/>
        <end position="157"/>
    </location>
</feature>
<keyword evidence="3" id="KW-0337">GPI-anchor biosynthesis</keyword>
<dbReference type="InParanoid" id="A0A420XUE8"/>
<keyword evidence="9 10" id="KW-0472">Membrane</keyword>
<dbReference type="EMBL" id="RBWV01000009">
    <property type="protein sequence ID" value="RKS80387.1"/>
    <property type="molecule type" value="Genomic_DNA"/>
</dbReference>
<keyword evidence="5 11" id="KW-0808">Transferase</keyword>
<dbReference type="RefSeq" id="WP_231121460.1">
    <property type="nucleotide sequence ID" value="NZ_RBWV01000009.1"/>
</dbReference>
<evidence type="ECO:0000256" key="5">
    <source>
        <dbReference type="ARBA" id="ARBA00022679"/>
    </source>
</evidence>
<organism evidence="11 12">
    <name type="scientific">Motilibacter peucedani</name>
    <dbReference type="NCBI Taxonomy" id="598650"/>
    <lineage>
        <taxon>Bacteria</taxon>
        <taxon>Bacillati</taxon>
        <taxon>Actinomycetota</taxon>
        <taxon>Actinomycetes</taxon>
        <taxon>Motilibacterales</taxon>
        <taxon>Motilibacteraceae</taxon>
        <taxon>Motilibacter</taxon>
    </lineage>
</organism>
<dbReference type="PANTHER" id="PTHR12468">
    <property type="entry name" value="GPI MANNOSYLTRANSFERASE 2"/>
    <property type="match status" value="1"/>
</dbReference>
<dbReference type="Proteomes" id="UP000281955">
    <property type="component" value="Unassembled WGS sequence"/>
</dbReference>
<dbReference type="GO" id="GO:0000009">
    <property type="term" value="F:alpha-1,6-mannosyltransferase activity"/>
    <property type="evidence" value="ECO:0007669"/>
    <property type="project" value="InterPro"/>
</dbReference>
<dbReference type="AlphaFoldDB" id="A0A420XUE8"/>
<dbReference type="InterPro" id="IPR007315">
    <property type="entry name" value="PIG-V/Gpi18"/>
</dbReference>
<evidence type="ECO:0000256" key="2">
    <source>
        <dbReference type="ARBA" id="ARBA00004687"/>
    </source>
</evidence>
<keyword evidence="8 10" id="KW-1133">Transmembrane helix</keyword>
<evidence type="ECO:0000256" key="4">
    <source>
        <dbReference type="ARBA" id="ARBA00022676"/>
    </source>
</evidence>
<dbReference type="GO" id="GO:0016020">
    <property type="term" value="C:membrane"/>
    <property type="evidence" value="ECO:0007669"/>
    <property type="project" value="GOC"/>
</dbReference>
<feature type="transmembrane region" description="Helical" evidence="10">
    <location>
        <begin position="282"/>
        <end position="302"/>
    </location>
</feature>
<evidence type="ECO:0000256" key="8">
    <source>
        <dbReference type="ARBA" id="ARBA00022989"/>
    </source>
</evidence>
<dbReference type="UniPathway" id="UPA00196"/>
<evidence type="ECO:0000313" key="11">
    <source>
        <dbReference type="EMBL" id="RKS80387.1"/>
    </source>
</evidence>
<dbReference type="GO" id="GO:0004376">
    <property type="term" value="F:GPI mannosyltransferase activity"/>
    <property type="evidence" value="ECO:0007669"/>
    <property type="project" value="InterPro"/>
</dbReference>
<keyword evidence="12" id="KW-1185">Reference proteome</keyword>
<name>A0A420XUE8_9ACTN</name>
<evidence type="ECO:0000256" key="6">
    <source>
        <dbReference type="ARBA" id="ARBA00022692"/>
    </source>
</evidence>
<evidence type="ECO:0000256" key="10">
    <source>
        <dbReference type="SAM" id="Phobius"/>
    </source>
</evidence>
<proteinExistence type="predicted"/>
<evidence type="ECO:0000256" key="3">
    <source>
        <dbReference type="ARBA" id="ARBA00022502"/>
    </source>
</evidence>
<feature type="transmembrane region" description="Helical" evidence="10">
    <location>
        <begin position="98"/>
        <end position="119"/>
    </location>
</feature>
<keyword evidence="6 10" id="KW-0812">Transmembrane</keyword>
<evidence type="ECO:0000256" key="1">
    <source>
        <dbReference type="ARBA" id="ARBA00004477"/>
    </source>
</evidence>
<accession>A0A420XUE8</accession>
<evidence type="ECO:0000256" key="9">
    <source>
        <dbReference type="ARBA" id="ARBA00023136"/>
    </source>
</evidence>
<feature type="transmembrane region" description="Helical" evidence="10">
    <location>
        <begin position="21"/>
        <end position="42"/>
    </location>
</feature>
<dbReference type="PANTHER" id="PTHR12468:SF2">
    <property type="entry name" value="GPI MANNOSYLTRANSFERASE 2"/>
    <property type="match status" value="1"/>
</dbReference>
<dbReference type="GO" id="GO:0006506">
    <property type="term" value="P:GPI anchor biosynthetic process"/>
    <property type="evidence" value="ECO:0007669"/>
    <property type="project" value="UniProtKB-UniPathway"/>
</dbReference>
<protein>
    <submittedName>
        <fullName evidence="11">Mannosyltransferase PIG-V</fullName>
    </submittedName>
</protein>
<feature type="transmembrane region" description="Helical" evidence="10">
    <location>
        <begin position="169"/>
        <end position="195"/>
    </location>
</feature>
<evidence type="ECO:0000256" key="7">
    <source>
        <dbReference type="ARBA" id="ARBA00022824"/>
    </source>
</evidence>
<evidence type="ECO:0000313" key="12">
    <source>
        <dbReference type="Proteomes" id="UP000281955"/>
    </source>
</evidence>
<keyword evidence="4 11" id="KW-0328">Glycosyltransferase</keyword>
<comment type="subcellular location">
    <subcellularLocation>
        <location evidence="1">Endoplasmic reticulum membrane</location>
        <topology evidence="1">Multi-pass membrane protein</topology>
    </subcellularLocation>
</comment>
<sequence length="377" mass="40474">MSSALPQDAAQASRSSLLPPLAVWLLTRVGVYLLVAIGGYAFHDGPLVPHVQRWERWDAQLFERIAAHGYSYANDEAFFPGFPLLLRGISSLGISPGLSGLLISLVAGAVGALALARLAELEGGPAAGERAVLLLVLSPAAVFLAAGYTEALFLALAAPAWLAARRGQWWLAGCLAAGACSVRISGVFLVAALVVEFLTASSGRDAGTGARRWRELPALALPLLPLVSYAAYLQHTKGDWLAWQHAQEAGWGRRFTNPVTVLRTTWDAAFGSSQDLTFRVDFRLELVAMAVGVVLTAVLLVVRRWGEATYVGLSVLALGTSTWYFSVPRATLLWWPLWVGLAVLTLRHRLLLVAYLAVVAPVSAVWVVLFTTGRWAG</sequence>
<comment type="pathway">
    <text evidence="2">Glycolipid biosynthesis; glycosylphosphatidylinositol-anchor biosynthesis.</text>
</comment>
<keyword evidence="7" id="KW-0256">Endoplasmic reticulum</keyword>
<dbReference type="GO" id="GO:0031501">
    <property type="term" value="C:mannosyltransferase complex"/>
    <property type="evidence" value="ECO:0007669"/>
    <property type="project" value="TreeGrafter"/>
</dbReference>
<comment type="caution">
    <text evidence="11">The sequence shown here is derived from an EMBL/GenBank/DDBJ whole genome shotgun (WGS) entry which is preliminary data.</text>
</comment>